<dbReference type="GO" id="GO:0009424">
    <property type="term" value="C:bacterial-type flagellum hook"/>
    <property type="evidence" value="ECO:0007669"/>
    <property type="project" value="InterPro"/>
</dbReference>
<dbReference type="GO" id="GO:0071973">
    <property type="term" value="P:bacterial-type flagellum-dependent cell motility"/>
    <property type="evidence" value="ECO:0007669"/>
    <property type="project" value="TreeGrafter"/>
</dbReference>
<feature type="domain" description="Flagellar hook-associated protein 2 N-terminal" evidence="8">
    <location>
        <begin position="93"/>
        <end position="167"/>
    </location>
</feature>
<evidence type="ECO:0000256" key="5">
    <source>
        <dbReference type="ARBA" id="ARBA00023143"/>
    </source>
</evidence>
<evidence type="ECO:0000256" key="4">
    <source>
        <dbReference type="ARBA" id="ARBA00023054"/>
    </source>
</evidence>
<proteinExistence type="inferred from homology"/>
<evidence type="ECO:0000256" key="3">
    <source>
        <dbReference type="ARBA" id="ARBA00011255"/>
    </source>
</evidence>
<dbReference type="EMBL" id="UOGC01000002">
    <property type="protein sequence ID" value="VAX15005.1"/>
    <property type="molecule type" value="Genomic_DNA"/>
</dbReference>
<organism evidence="10">
    <name type="scientific">hydrothermal vent metagenome</name>
    <dbReference type="NCBI Taxonomy" id="652676"/>
    <lineage>
        <taxon>unclassified sequences</taxon>
        <taxon>metagenomes</taxon>
        <taxon>ecological metagenomes</taxon>
    </lineage>
</organism>
<dbReference type="InterPro" id="IPR040026">
    <property type="entry name" value="FliD"/>
</dbReference>
<reference evidence="10" key="1">
    <citation type="submission" date="2018-06" db="EMBL/GenBank/DDBJ databases">
        <authorList>
            <person name="Zhirakovskaya E."/>
        </authorList>
    </citation>
    <scope>NUCLEOTIDE SEQUENCE</scope>
</reference>
<protein>
    <recommendedName>
        <fullName evidence="7">Filament cap protein</fullName>
    </recommendedName>
    <alternativeName>
        <fullName evidence="6">Flagellar cap protein</fullName>
    </alternativeName>
</protein>
<dbReference type="InterPro" id="IPR010809">
    <property type="entry name" value="FliD_C"/>
</dbReference>
<accession>A0A3B1C8L6</accession>
<dbReference type="PANTHER" id="PTHR30288:SF0">
    <property type="entry name" value="FLAGELLAR HOOK-ASSOCIATED PROTEIN 2"/>
    <property type="match status" value="1"/>
</dbReference>
<keyword evidence="5" id="KW-0975">Bacterial flagellum</keyword>
<keyword evidence="4" id="KW-0175">Coiled coil</keyword>
<evidence type="ECO:0000256" key="1">
    <source>
        <dbReference type="ARBA" id="ARBA00004365"/>
    </source>
</evidence>
<evidence type="ECO:0000259" key="9">
    <source>
        <dbReference type="Pfam" id="PF07195"/>
    </source>
</evidence>
<comment type="similarity">
    <text evidence="2">Belongs to the FliD family.</text>
</comment>
<dbReference type="GO" id="GO:0009421">
    <property type="term" value="C:bacterial-type flagellum filament cap"/>
    <property type="evidence" value="ECO:0007669"/>
    <property type="project" value="InterPro"/>
</dbReference>
<gene>
    <name evidence="10" type="ORF">MNBD_NITROSPINAE01-1637</name>
</gene>
<dbReference type="AlphaFoldDB" id="A0A3B1C8L6"/>
<evidence type="ECO:0000256" key="6">
    <source>
        <dbReference type="ARBA" id="ARBA00033074"/>
    </source>
</evidence>
<sequence>MEINTFASYNSATADIGRKAPVTSKNRGRSASYYSATADVGKSQNLNARNTFVENSVAPRRGGSRNGTTLYQHQQVMGNAISLGPASALAFTLATNSKSLDNQSRFLDSLQNSLLSLSEKLLNMRSPDFFNSNALSSSNEEIIKGSASTLAERNTYTLTVEQLAESHQIASSEYLPPADNNALNLTGSFTINGYTITVASTDSLADIRDKINIGEDTNNNGVLDEGSEDSNGNGVLDTYYKPGVYIGNGVYTKAFSYSEDRNSNGILDAAEDTNGNGVIDGGSKNIKAEARIENGRLVIKSLDGGDTRLRLSDPNNVLENLGFYKRDNLEIKTLKSAIDNGENSSYYKDPQLANFTIDGNKKSSATNIVDGVIDDVTLELLDTTKDKVKITVYGDPKDAVDGVARFASAYNTVIKQVNEATNASNYVRENHDFQNFIEEFVSETQRSVESREEPPSSLKDIGAQISLSTAKNMAEAIVKSLATQPSDFGPFKTERAQAGGITSRLARLGILETSDLTLMLDREKLAKTLEKNARAVEEVFNTDPGGIATRLLARLSQAVGEPFNLIDIQNKEIEYFKSNPRAASAILKKRVSLAETEELKNVALSILSPIVA</sequence>
<evidence type="ECO:0000259" key="8">
    <source>
        <dbReference type="Pfam" id="PF02465"/>
    </source>
</evidence>
<evidence type="ECO:0000256" key="2">
    <source>
        <dbReference type="ARBA" id="ARBA00009764"/>
    </source>
</evidence>
<evidence type="ECO:0000256" key="7">
    <source>
        <dbReference type="ARBA" id="ARBA00033192"/>
    </source>
</evidence>
<dbReference type="Pfam" id="PF07195">
    <property type="entry name" value="FliD_C"/>
    <property type="match status" value="1"/>
</dbReference>
<dbReference type="PANTHER" id="PTHR30288">
    <property type="entry name" value="FLAGELLAR CAP/ASSEMBLY PROTEIN FLID"/>
    <property type="match status" value="1"/>
</dbReference>
<dbReference type="InterPro" id="IPR003481">
    <property type="entry name" value="FliD_N"/>
</dbReference>
<name>A0A3B1C8L6_9ZZZZ</name>
<dbReference type="Pfam" id="PF02465">
    <property type="entry name" value="FliD_N"/>
    <property type="match status" value="1"/>
</dbReference>
<feature type="domain" description="Flagellar hook-associated protein 2 C-terminal" evidence="9">
    <location>
        <begin position="353"/>
        <end position="584"/>
    </location>
</feature>
<comment type="subunit">
    <text evidence="3">Homopentamer.</text>
</comment>
<dbReference type="GO" id="GO:0007155">
    <property type="term" value="P:cell adhesion"/>
    <property type="evidence" value="ECO:0007669"/>
    <property type="project" value="InterPro"/>
</dbReference>
<evidence type="ECO:0000313" key="10">
    <source>
        <dbReference type="EMBL" id="VAX15005.1"/>
    </source>
</evidence>
<comment type="subcellular location">
    <subcellularLocation>
        <location evidence="1">Bacterial flagellum</location>
    </subcellularLocation>
</comment>